<comment type="caution">
    <text evidence="1">The sequence shown here is derived from an EMBL/GenBank/DDBJ whole genome shotgun (WGS) entry which is preliminary data.</text>
</comment>
<gene>
    <name evidence="1" type="ORF">CVV68_18640</name>
</gene>
<organism evidence="1 2">
    <name type="scientific">Arthrobacter livingstonensis</name>
    <dbReference type="NCBI Taxonomy" id="670078"/>
    <lineage>
        <taxon>Bacteria</taxon>
        <taxon>Bacillati</taxon>
        <taxon>Actinomycetota</taxon>
        <taxon>Actinomycetes</taxon>
        <taxon>Micrococcales</taxon>
        <taxon>Micrococcaceae</taxon>
        <taxon>Arthrobacter</taxon>
    </lineage>
</organism>
<proteinExistence type="predicted"/>
<reference evidence="1 2" key="1">
    <citation type="submission" date="2018-05" db="EMBL/GenBank/DDBJ databases">
        <title>Genetic diversity of glacier-inhabiting Cryobacterium bacteria in China and description of Cryobacterium mengkeensis sp. nov. and Arthrobacter glacialis sp. nov.</title>
        <authorList>
            <person name="Liu Q."/>
            <person name="Xin Y.-H."/>
        </authorList>
    </citation>
    <scope>NUCLEOTIDE SEQUENCE [LARGE SCALE GENOMIC DNA]</scope>
    <source>
        <strain evidence="1 2">LI2</strain>
    </source>
</reference>
<keyword evidence="2" id="KW-1185">Reference proteome</keyword>
<evidence type="ECO:0000313" key="1">
    <source>
        <dbReference type="EMBL" id="PYI65323.1"/>
    </source>
</evidence>
<dbReference type="EMBL" id="QJVD01000026">
    <property type="protein sequence ID" value="PYI65323.1"/>
    <property type="molecule type" value="Genomic_DNA"/>
</dbReference>
<dbReference type="AlphaFoldDB" id="A0A2V5L6M3"/>
<protein>
    <recommendedName>
        <fullName evidence="3">DUF4878 domain-containing protein</fullName>
    </recommendedName>
</protein>
<name>A0A2V5L6M3_9MICC</name>
<dbReference type="Proteomes" id="UP000247832">
    <property type="component" value="Unassembled WGS sequence"/>
</dbReference>
<accession>A0A2V5L6M3</accession>
<sequence length="331" mass="34696">MDGVKNGAKLIKIAAAWLLILMLAIAAAIVTITVVNNNSFGPARTVQNYLDALRDGNGAKALGLLHGRVPSANAAVLDGAGLAKSQQDVKDVKIGEPVDAAGNRQKVTVSYSIAGKALSSDFTLAPGPKHWLFFDSWSIAPTTLPVLNVSVVNANQASVNGVDANMPEGKNSFAVFYPGSYEAEYRSPLFAAPPVQRSVSGPLESIPAVALATGPTTDLLAQVGATVHKYLDACAKQAVLMPANCPMSAATDNRVVSAVKWSILEYPDVSITPYGGKWIMAPLTVKAQVQYQEQNLFTGTVAPVKHAEDFGFTAKLSIDGTTVGVTPVVSY</sequence>
<evidence type="ECO:0008006" key="3">
    <source>
        <dbReference type="Google" id="ProtNLM"/>
    </source>
</evidence>
<evidence type="ECO:0000313" key="2">
    <source>
        <dbReference type="Proteomes" id="UP000247832"/>
    </source>
</evidence>